<reference evidence="1 2" key="1">
    <citation type="submission" date="2006-02" db="EMBL/GenBank/DDBJ databases">
        <authorList>
            <person name="Moran M.A."/>
            <person name="Kjelleberg S."/>
            <person name="Egan S."/>
            <person name="Saunders N."/>
            <person name="Thomas T."/>
            <person name="Ferriera S."/>
            <person name="Johnson J."/>
            <person name="Kravitz S."/>
            <person name="Halpern A."/>
            <person name="Remington K."/>
            <person name="Beeson K."/>
            <person name="Tran B."/>
            <person name="Rogers Y.-H."/>
            <person name="Friedman R."/>
            <person name="Venter J.C."/>
        </authorList>
    </citation>
    <scope>NUCLEOTIDE SEQUENCE [LARGE SCALE GENOMIC DNA]</scope>
    <source>
        <strain evidence="1 2">D2</strain>
    </source>
</reference>
<sequence length="76" mass="8693">MSIERRIKELTDSENWGLLSMAQQASITELYRYGYNLAFIRLTISNSLAFLSLDGQYITVNTEGDIDTNPNCDIRK</sequence>
<dbReference type="RefSeq" id="WP_009840717.1">
    <property type="nucleotide sequence ID" value="NZ_CH959303.1"/>
</dbReference>
<dbReference type="OrthoDB" id="5771089at2"/>
<dbReference type="STRING" id="87626.PTD2_00317"/>
<protein>
    <submittedName>
        <fullName evidence="1">Uncharacterized protein</fullName>
    </submittedName>
</protein>
<proteinExistence type="predicted"/>
<accession>A4CF58</accession>
<comment type="caution">
    <text evidence="1">The sequence shown here is derived from an EMBL/GenBank/DDBJ whole genome shotgun (WGS) entry which is preliminary data.</text>
</comment>
<dbReference type="AlphaFoldDB" id="A4CF58"/>
<dbReference type="EMBL" id="AAOH01000011">
    <property type="protein sequence ID" value="EAR26606.1"/>
    <property type="molecule type" value="Genomic_DNA"/>
</dbReference>
<dbReference type="Proteomes" id="UP000006201">
    <property type="component" value="Unassembled WGS sequence"/>
</dbReference>
<keyword evidence="2" id="KW-1185">Reference proteome</keyword>
<gene>
    <name evidence="1" type="ORF">PTD2_00317</name>
</gene>
<evidence type="ECO:0000313" key="1">
    <source>
        <dbReference type="EMBL" id="EAR26606.1"/>
    </source>
</evidence>
<organism evidence="1 2">
    <name type="scientific">Pseudoalteromonas tunicata D2</name>
    <dbReference type="NCBI Taxonomy" id="87626"/>
    <lineage>
        <taxon>Bacteria</taxon>
        <taxon>Pseudomonadati</taxon>
        <taxon>Pseudomonadota</taxon>
        <taxon>Gammaproteobacteria</taxon>
        <taxon>Alteromonadales</taxon>
        <taxon>Pseudoalteromonadaceae</taxon>
        <taxon>Pseudoalteromonas</taxon>
    </lineage>
</organism>
<name>A4CF58_9GAMM</name>
<evidence type="ECO:0000313" key="2">
    <source>
        <dbReference type="Proteomes" id="UP000006201"/>
    </source>
</evidence>
<dbReference type="HOGENOM" id="CLU_2651792_0_0_6"/>